<dbReference type="PANTHER" id="PTHR47966">
    <property type="entry name" value="BETA-SITE APP-CLEAVING ENZYME, ISOFORM A-RELATED"/>
    <property type="match status" value="1"/>
</dbReference>
<dbReference type="OrthoDB" id="2747330at2759"/>
<dbReference type="InterPro" id="IPR034163">
    <property type="entry name" value="Aspergillopepsin-like_cat_dom"/>
</dbReference>
<feature type="signal peptide" evidence="7">
    <location>
        <begin position="1"/>
        <end position="20"/>
    </location>
</feature>
<dbReference type="PANTHER" id="PTHR47966:SF2">
    <property type="entry name" value="ASPERGILLOPEPSIN-1-RELATED"/>
    <property type="match status" value="1"/>
</dbReference>
<feature type="active site" evidence="5">
    <location>
        <position position="117"/>
    </location>
</feature>
<sequence>MVPQPTVVALTAALAGLAAATPIKGKIGTTKNGSFTVNQVANPSFKPHGAYQLAKAYNKYGIPMPEGLAKTVAKYNAAKKAKRDSGSAKTTPEQYDIQYLTPVEIGTPAQTLNLDFDSGSSDLWVFSSDTTSSSVNGQTVYKPGSSSSSKKVSGATWNISYGDGSTSSGVVYHDVVNVGGVSFATQGVESAKQVSDQFAQDSDSDGLLGLAFSTLNTVTPQPEKTFFDNIAGNLDTAAFTADLKYHAAGTYDFGVIDNSKYTGDISYVDVDNSQGFWGFTADVSGTSVSGIADTGTTLALLPDEVVDAYYQQVDGAQNDQQQGGYVFPCDADLPDLTFTPGDAKITIPGKFINYAPADDSGSSCFGGLQSDGGQGISIFGDIALKAAFVVFDQSQGSPRLGWANKDL</sequence>
<keyword evidence="2" id="KW-0645">Protease</keyword>
<dbReference type="PRINTS" id="PR00792">
    <property type="entry name" value="PEPSIN"/>
</dbReference>
<feature type="active site" evidence="5">
    <location>
        <position position="293"/>
    </location>
</feature>
<dbReference type="InterPro" id="IPR033121">
    <property type="entry name" value="PEPTIDASE_A1"/>
</dbReference>
<feature type="disulfide bond" evidence="6">
    <location>
        <begin position="329"/>
        <end position="364"/>
    </location>
</feature>
<evidence type="ECO:0000256" key="7">
    <source>
        <dbReference type="SAM" id="SignalP"/>
    </source>
</evidence>
<dbReference type="CDD" id="cd06097">
    <property type="entry name" value="Aspergillopepsin_like"/>
    <property type="match status" value="1"/>
</dbReference>
<comment type="caution">
    <text evidence="9">The sequence shown here is derived from an EMBL/GenBank/DDBJ whole genome shotgun (WGS) entry which is preliminary data.</text>
</comment>
<dbReference type="EMBL" id="VFLP01000011">
    <property type="protein sequence ID" value="TRX96325.1"/>
    <property type="molecule type" value="Genomic_DNA"/>
</dbReference>
<organism evidence="9 10">
    <name type="scientific">Xylaria flabelliformis</name>
    <dbReference type="NCBI Taxonomy" id="2512241"/>
    <lineage>
        <taxon>Eukaryota</taxon>
        <taxon>Fungi</taxon>
        <taxon>Dikarya</taxon>
        <taxon>Ascomycota</taxon>
        <taxon>Pezizomycotina</taxon>
        <taxon>Sordariomycetes</taxon>
        <taxon>Xylariomycetidae</taxon>
        <taxon>Xylariales</taxon>
        <taxon>Xylariaceae</taxon>
        <taxon>Xylaria</taxon>
    </lineage>
</organism>
<dbReference type="AlphaFoldDB" id="A0A553I802"/>
<name>A0A553I802_9PEZI</name>
<dbReference type="PROSITE" id="PS51767">
    <property type="entry name" value="PEPTIDASE_A1"/>
    <property type="match status" value="1"/>
</dbReference>
<reference evidence="10" key="1">
    <citation type="submission" date="2019-06" db="EMBL/GenBank/DDBJ databases">
        <title>Draft genome sequence of the griseofulvin-producing fungus Xylaria cubensis strain G536.</title>
        <authorList>
            <person name="Mead M.E."/>
            <person name="Raja H.A."/>
            <person name="Steenwyk J.L."/>
            <person name="Knowles S.L."/>
            <person name="Oberlies N.H."/>
            <person name="Rokas A."/>
        </authorList>
    </citation>
    <scope>NUCLEOTIDE SEQUENCE [LARGE SCALE GENOMIC DNA]</scope>
    <source>
        <strain evidence="10">G536</strain>
    </source>
</reference>
<feature type="chain" id="PRO_5022081218" description="Peptidase A1 domain-containing protein" evidence="7">
    <location>
        <begin position="21"/>
        <end position="407"/>
    </location>
</feature>
<feature type="domain" description="Peptidase A1" evidence="8">
    <location>
        <begin position="99"/>
        <end position="403"/>
    </location>
</feature>
<keyword evidence="4" id="KW-0378">Hydrolase</keyword>
<evidence type="ECO:0000259" key="8">
    <source>
        <dbReference type="PROSITE" id="PS51767"/>
    </source>
</evidence>
<evidence type="ECO:0000313" key="9">
    <source>
        <dbReference type="EMBL" id="TRX96325.1"/>
    </source>
</evidence>
<evidence type="ECO:0000256" key="4">
    <source>
        <dbReference type="ARBA" id="ARBA00022801"/>
    </source>
</evidence>
<accession>A0A553I802</accession>
<evidence type="ECO:0000256" key="6">
    <source>
        <dbReference type="PIRSR" id="PIRSR601461-2"/>
    </source>
</evidence>
<dbReference type="Pfam" id="PF00026">
    <property type="entry name" value="Asp"/>
    <property type="match status" value="1"/>
</dbReference>
<keyword evidence="10" id="KW-1185">Reference proteome</keyword>
<keyword evidence="7" id="KW-0732">Signal</keyword>
<comment type="similarity">
    <text evidence="1">Belongs to the peptidase A1 family.</text>
</comment>
<keyword evidence="6" id="KW-1015">Disulfide bond</keyword>
<dbReference type="STRING" id="2512241.A0A553I802"/>
<dbReference type="SUPFAM" id="SSF50630">
    <property type="entry name" value="Acid proteases"/>
    <property type="match status" value="1"/>
</dbReference>
<dbReference type="GO" id="GO:0006508">
    <property type="term" value="P:proteolysis"/>
    <property type="evidence" value="ECO:0007669"/>
    <property type="project" value="UniProtKB-KW"/>
</dbReference>
<dbReference type="FunFam" id="2.40.70.10:FF:000026">
    <property type="entry name" value="Endothiapepsin"/>
    <property type="match status" value="1"/>
</dbReference>
<proteinExistence type="inferred from homology"/>
<evidence type="ECO:0000313" key="10">
    <source>
        <dbReference type="Proteomes" id="UP000319160"/>
    </source>
</evidence>
<dbReference type="GO" id="GO:0004190">
    <property type="term" value="F:aspartic-type endopeptidase activity"/>
    <property type="evidence" value="ECO:0007669"/>
    <property type="project" value="UniProtKB-KW"/>
</dbReference>
<dbReference type="Gene3D" id="2.40.70.10">
    <property type="entry name" value="Acid Proteases"/>
    <property type="match status" value="2"/>
</dbReference>
<protein>
    <recommendedName>
        <fullName evidence="8">Peptidase A1 domain-containing protein</fullName>
    </recommendedName>
</protein>
<dbReference type="InterPro" id="IPR021109">
    <property type="entry name" value="Peptidase_aspartic_dom_sf"/>
</dbReference>
<evidence type="ECO:0000256" key="2">
    <source>
        <dbReference type="ARBA" id="ARBA00022670"/>
    </source>
</evidence>
<keyword evidence="3" id="KW-0064">Aspartyl protease</keyword>
<evidence type="ECO:0000256" key="5">
    <source>
        <dbReference type="PIRSR" id="PIRSR601461-1"/>
    </source>
</evidence>
<dbReference type="InterPro" id="IPR001461">
    <property type="entry name" value="Aspartic_peptidase_A1"/>
</dbReference>
<dbReference type="FunFam" id="2.40.70.10:FF:000024">
    <property type="entry name" value="Endothiapepsin"/>
    <property type="match status" value="1"/>
</dbReference>
<evidence type="ECO:0000256" key="3">
    <source>
        <dbReference type="ARBA" id="ARBA00022750"/>
    </source>
</evidence>
<dbReference type="Proteomes" id="UP000319160">
    <property type="component" value="Unassembled WGS sequence"/>
</dbReference>
<evidence type="ECO:0000256" key="1">
    <source>
        <dbReference type="ARBA" id="ARBA00007447"/>
    </source>
</evidence>
<gene>
    <name evidence="9" type="ORF">FHL15_002597</name>
</gene>